<name>A0A9W9S1R8_9EURO</name>
<sequence>MPNLPELRLSIAEMCDFLSILLLYHNIEDSQMGPQVDEQEVADIGGQLIRKSPDEISFEFRHHTVEGYLTAIIPEDKQQFKIDDQIADSDVIDELNR</sequence>
<dbReference type="RefSeq" id="XP_056554911.1">
    <property type="nucleotide sequence ID" value="XM_056699498.1"/>
</dbReference>
<evidence type="ECO:0000313" key="1">
    <source>
        <dbReference type="EMBL" id="KAJ5370477.1"/>
    </source>
</evidence>
<keyword evidence="2" id="KW-1185">Reference proteome</keyword>
<organism evidence="1 2">
    <name type="scientific">Penicillium cataractarum</name>
    <dbReference type="NCBI Taxonomy" id="2100454"/>
    <lineage>
        <taxon>Eukaryota</taxon>
        <taxon>Fungi</taxon>
        <taxon>Dikarya</taxon>
        <taxon>Ascomycota</taxon>
        <taxon>Pezizomycotina</taxon>
        <taxon>Eurotiomycetes</taxon>
        <taxon>Eurotiomycetidae</taxon>
        <taxon>Eurotiales</taxon>
        <taxon>Aspergillaceae</taxon>
        <taxon>Penicillium</taxon>
    </lineage>
</organism>
<protein>
    <submittedName>
        <fullName evidence="1">Ankyrin-2 ankyrin</fullName>
    </submittedName>
</protein>
<dbReference type="GeneID" id="81438677"/>
<evidence type="ECO:0000313" key="2">
    <source>
        <dbReference type="Proteomes" id="UP001147782"/>
    </source>
</evidence>
<dbReference type="Proteomes" id="UP001147782">
    <property type="component" value="Unassembled WGS sequence"/>
</dbReference>
<reference evidence="1" key="2">
    <citation type="journal article" date="2023" name="IMA Fungus">
        <title>Comparative genomic study of the Penicillium genus elucidates a diverse pangenome and 15 lateral gene transfer events.</title>
        <authorList>
            <person name="Petersen C."/>
            <person name="Sorensen T."/>
            <person name="Nielsen M.R."/>
            <person name="Sondergaard T.E."/>
            <person name="Sorensen J.L."/>
            <person name="Fitzpatrick D.A."/>
            <person name="Frisvad J.C."/>
            <person name="Nielsen K.L."/>
        </authorList>
    </citation>
    <scope>NUCLEOTIDE SEQUENCE</scope>
    <source>
        <strain evidence="1">IBT 29864</strain>
    </source>
</reference>
<gene>
    <name evidence="1" type="ORF">N7496_006569</name>
</gene>
<reference evidence="1" key="1">
    <citation type="submission" date="2022-11" db="EMBL/GenBank/DDBJ databases">
        <authorList>
            <person name="Petersen C."/>
        </authorList>
    </citation>
    <scope>NUCLEOTIDE SEQUENCE</scope>
    <source>
        <strain evidence="1">IBT 29864</strain>
    </source>
</reference>
<proteinExistence type="predicted"/>
<accession>A0A9W9S1R8</accession>
<dbReference type="AlphaFoldDB" id="A0A9W9S1R8"/>
<dbReference type="EMBL" id="JAPZBS010000005">
    <property type="protein sequence ID" value="KAJ5370477.1"/>
    <property type="molecule type" value="Genomic_DNA"/>
</dbReference>
<comment type="caution">
    <text evidence="1">The sequence shown here is derived from an EMBL/GenBank/DDBJ whole genome shotgun (WGS) entry which is preliminary data.</text>
</comment>